<dbReference type="PANTHER" id="PTHR13774:SF17">
    <property type="entry name" value="PHENAZINE BIOSYNTHESIS-LIKE DOMAIN-CONTAINING PROTEIN"/>
    <property type="match status" value="1"/>
</dbReference>
<evidence type="ECO:0000256" key="2">
    <source>
        <dbReference type="ARBA" id="ARBA00023235"/>
    </source>
</evidence>
<dbReference type="RefSeq" id="WP_193535078.1">
    <property type="nucleotide sequence ID" value="NZ_JADCLJ010000011.1"/>
</dbReference>
<dbReference type="SUPFAM" id="SSF54506">
    <property type="entry name" value="Diaminopimelate epimerase-like"/>
    <property type="match status" value="1"/>
</dbReference>
<dbReference type="InterPro" id="IPR003719">
    <property type="entry name" value="Phenazine_PhzF-like"/>
</dbReference>
<name>A0ABR9QGI6_9BACI</name>
<reference evidence="3 4" key="1">
    <citation type="submission" date="2020-10" db="EMBL/GenBank/DDBJ databases">
        <title>Bacillus sp. HD4P25, an endophyte from a halophyte.</title>
        <authorList>
            <person name="Sun J.-Q."/>
        </authorList>
    </citation>
    <scope>NUCLEOTIDE SEQUENCE [LARGE SCALE GENOMIC DNA]</scope>
    <source>
        <strain evidence="3 4">YIM 93174</strain>
    </source>
</reference>
<dbReference type="Gene3D" id="3.10.310.10">
    <property type="entry name" value="Diaminopimelate Epimerase, Chain A, domain 1"/>
    <property type="match status" value="2"/>
</dbReference>
<comment type="similarity">
    <text evidence="1">Belongs to the PhzF family.</text>
</comment>
<dbReference type="NCBIfam" id="TIGR00654">
    <property type="entry name" value="PhzF_family"/>
    <property type="match status" value="1"/>
</dbReference>
<proteinExistence type="inferred from homology"/>
<keyword evidence="4" id="KW-1185">Reference proteome</keyword>
<keyword evidence="2" id="KW-0413">Isomerase</keyword>
<organism evidence="3 4">
    <name type="scientific">Litchfieldia luteola</name>
    <dbReference type="NCBI Taxonomy" id="682179"/>
    <lineage>
        <taxon>Bacteria</taxon>
        <taxon>Bacillati</taxon>
        <taxon>Bacillota</taxon>
        <taxon>Bacilli</taxon>
        <taxon>Bacillales</taxon>
        <taxon>Bacillaceae</taxon>
        <taxon>Litchfieldia</taxon>
    </lineage>
</organism>
<evidence type="ECO:0000313" key="3">
    <source>
        <dbReference type="EMBL" id="MBE4907605.1"/>
    </source>
</evidence>
<comment type="caution">
    <text evidence="3">The sequence shown here is derived from an EMBL/GenBank/DDBJ whole genome shotgun (WGS) entry which is preliminary data.</text>
</comment>
<dbReference type="Proteomes" id="UP001516662">
    <property type="component" value="Unassembled WGS sequence"/>
</dbReference>
<evidence type="ECO:0000256" key="1">
    <source>
        <dbReference type="ARBA" id="ARBA00008270"/>
    </source>
</evidence>
<dbReference type="Pfam" id="PF02567">
    <property type="entry name" value="PhzC-PhzF"/>
    <property type="match status" value="1"/>
</dbReference>
<dbReference type="EMBL" id="JADCLJ010000011">
    <property type="protein sequence ID" value="MBE4907605.1"/>
    <property type="molecule type" value="Genomic_DNA"/>
</dbReference>
<gene>
    <name evidence="3" type="ORF">IMZ08_05945</name>
</gene>
<evidence type="ECO:0000313" key="4">
    <source>
        <dbReference type="Proteomes" id="UP001516662"/>
    </source>
</evidence>
<dbReference type="PANTHER" id="PTHR13774">
    <property type="entry name" value="PHENAZINE BIOSYNTHESIS PROTEIN"/>
    <property type="match status" value="1"/>
</dbReference>
<dbReference type="PIRSF" id="PIRSF016184">
    <property type="entry name" value="PhzC_PhzF"/>
    <property type="match status" value="1"/>
</dbReference>
<sequence>MRIPIYQIDAFTHELFKGNSAAVCPLNEWIEDELMQKIAAENNLAETAFFVKKESDYELRWFTPTGEIDLCGHATLASAFVIFTYLEIDLREVKFHTKSGLLEVTQDEGLLTLIFPSREGVICGDIPEMLSKALGKEPKEVYKSRDYLAVFESEQDILDIAPNMDELKKLDGVGVIVTAKGNEVDFVSRFFAPKIGINEDPVTGSAHCTLVPYWKKVLGKSKFIALQVSERGGKLYCEDLGDMVKMSGEAVAYLEGYINVNNIVPK</sequence>
<accession>A0ABR9QGI6</accession>
<protein>
    <submittedName>
        <fullName evidence="3">PhzF family phenazine biosynthesis protein</fullName>
    </submittedName>
</protein>